<name>A0A4Y7KMZ9_PAPSO</name>
<dbReference type="AlphaFoldDB" id="A0A4Y7KMZ9"/>
<organism evidence="1 2">
    <name type="scientific">Papaver somniferum</name>
    <name type="common">Opium poppy</name>
    <dbReference type="NCBI Taxonomy" id="3469"/>
    <lineage>
        <taxon>Eukaryota</taxon>
        <taxon>Viridiplantae</taxon>
        <taxon>Streptophyta</taxon>
        <taxon>Embryophyta</taxon>
        <taxon>Tracheophyta</taxon>
        <taxon>Spermatophyta</taxon>
        <taxon>Magnoliopsida</taxon>
        <taxon>Ranunculales</taxon>
        <taxon>Papaveraceae</taxon>
        <taxon>Papaveroideae</taxon>
        <taxon>Papaver</taxon>
    </lineage>
</organism>
<reference evidence="1 2" key="1">
    <citation type="journal article" date="2018" name="Science">
        <title>The opium poppy genome and morphinan production.</title>
        <authorList>
            <person name="Guo L."/>
            <person name="Winzer T."/>
            <person name="Yang X."/>
            <person name="Li Y."/>
            <person name="Ning Z."/>
            <person name="He Z."/>
            <person name="Teodor R."/>
            <person name="Lu Y."/>
            <person name="Bowser T.A."/>
            <person name="Graham I.A."/>
            <person name="Ye K."/>
        </authorList>
    </citation>
    <scope>NUCLEOTIDE SEQUENCE [LARGE SCALE GENOMIC DNA]</scope>
    <source>
        <strain evidence="2">cv. HN1</strain>
        <tissue evidence="1">Leaves</tissue>
    </source>
</reference>
<protein>
    <submittedName>
        <fullName evidence="1">Uncharacterized protein</fullName>
    </submittedName>
</protein>
<gene>
    <name evidence="1" type="ORF">C5167_048791</name>
</gene>
<accession>A0A4Y7KMZ9</accession>
<sequence>MKKLLKLLSPKVADKVASMEKVKKIHEIFCKNDCIMLEFDTFMDAVTLFPMFSYIIVDGEIIVAAG</sequence>
<proteinExistence type="predicted"/>
<dbReference type="EMBL" id="CM010722">
    <property type="protein sequence ID" value="RZC73319.1"/>
    <property type="molecule type" value="Genomic_DNA"/>
</dbReference>
<evidence type="ECO:0000313" key="2">
    <source>
        <dbReference type="Proteomes" id="UP000316621"/>
    </source>
</evidence>
<keyword evidence="2" id="KW-1185">Reference proteome</keyword>
<dbReference type="Gramene" id="RZC73319">
    <property type="protein sequence ID" value="RZC73319"/>
    <property type="gene ID" value="C5167_048791"/>
</dbReference>
<evidence type="ECO:0000313" key="1">
    <source>
        <dbReference type="EMBL" id="RZC73319.1"/>
    </source>
</evidence>
<dbReference type="Proteomes" id="UP000316621">
    <property type="component" value="Chromosome 8"/>
</dbReference>